<dbReference type="Pfam" id="PF00528">
    <property type="entry name" value="BPD_transp_1"/>
    <property type="match status" value="1"/>
</dbReference>
<gene>
    <name evidence="12" type="ORF">SAMN02745243_02276</name>
</gene>
<sequence>MKKEACENEKKIASKGSNVVLEKSMQGVFFIAACTSVLAVALICIFLFANGLPAMKEIGFVKFLTGTVWRPNNDLYGIFPMIVGSIYITAGAIVFGVPIGILTAVFMAKYCPKVIYKPLKSATELLAGIPSVIYGFFGLVVLVPFIRDTGRSMGFSGNGSSILTASLLLGMMILPTIIGLTESAIRAVPDQYYEGSLALGATHERSIFMVIIPAAKSGVIAGIVLGIGRAIGETMAVIMVAGNQARMPSGILRGIRTMTANIVIEMGYATGLHREALIATGVVLFVFILIINFSVALLNRRSGNDK</sequence>
<organism evidence="12 13">
    <name type="scientific">Hespellia stercorisuis DSM 15480</name>
    <dbReference type="NCBI Taxonomy" id="1121950"/>
    <lineage>
        <taxon>Bacteria</taxon>
        <taxon>Bacillati</taxon>
        <taxon>Bacillota</taxon>
        <taxon>Clostridia</taxon>
        <taxon>Lachnospirales</taxon>
        <taxon>Lachnospiraceae</taxon>
        <taxon>Hespellia</taxon>
    </lineage>
</organism>
<accession>A0A1M6Q0F5</accession>
<feature type="transmembrane region" description="Helical" evidence="9">
    <location>
        <begin position="276"/>
        <end position="298"/>
    </location>
</feature>
<comment type="similarity">
    <text evidence="2 10">Belongs to the binding-protein-dependent transport system permease family. CysTW subfamily.</text>
</comment>
<evidence type="ECO:0000256" key="6">
    <source>
        <dbReference type="ARBA" id="ARBA00022692"/>
    </source>
</evidence>
<evidence type="ECO:0000256" key="7">
    <source>
        <dbReference type="ARBA" id="ARBA00022989"/>
    </source>
</evidence>
<keyword evidence="13" id="KW-1185">Reference proteome</keyword>
<dbReference type="GO" id="GO:0005886">
    <property type="term" value="C:plasma membrane"/>
    <property type="evidence" value="ECO:0007669"/>
    <property type="project" value="UniProtKB-SubCell"/>
</dbReference>
<dbReference type="InterPro" id="IPR000515">
    <property type="entry name" value="MetI-like"/>
</dbReference>
<evidence type="ECO:0000256" key="4">
    <source>
        <dbReference type="ARBA" id="ARBA00022475"/>
    </source>
</evidence>
<keyword evidence="3 9" id="KW-0813">Transport</keyword>
<comment type="function">
    <text evidence="10">Part of the binding-protein-dependent transport system for phosphate; probably responsible for the translocation of the substrate across the membrane.</text>
</comment>
<evidence type="ECO:0000256" key="3">
    <source>
        <dbReference type="ARBA" id="ARBA00022448"/>
    </source>
</evidence>
<dbReference type="AlphaFoldDB" id="A0A1M6Q0F5"/>
<proteinExistence type="inferred from homology"/>
<dbReference type="GO" id="GO:0005315">
    <property type="term" value="F:phosphate transmembrane transporter activity"/>
    <property type="evidence" value="ECO:0007669"/>
    <property type="project" value="InterPro"/>
</dbReference>
<protein>
    <recommendedName>
        <fullName evidence="10">Phosphate transport system permease protein</fullName>
    </recommendedName>
</protein>
<evidence type="ECO:0000256" key="10">
    <source>
        <dbReference type="RuleBase" id="RU363054"/>
    </source>
</evidence>
<dbReference type="SUPFAM" id="SSF161098">
    <property type="entry name" value="MetI-like"/>
    <property type="match status" value="1"/>
</dbReference>
<comment type="subcellular location">
    <subcellularLocation>
        <location evidence="1 9">Cell membrane</location>
        <topology evidence="1 9">Multi-pass membrane protein</topology>
    </subcellularLocation>
</comment>
<evidence type="ECO:0000313" key="12">
    <source>
        <dbReference type="EMBL" id="SHK13621.1"/>
    </source>
</evidence>
<keyword evidence="5 10" id="KW-0592">Phosphate transport</keyword>
<dbReference type="InterPro" id="IPR051124">
    <property type="entry name" value="Phosphate_Transport_Permease"/>
</dbReference>
<evidence type="ECO:0000256" key="1">
    <source>
        <dbReference type="ARBA" id="ARBA00004651"/>
    </source>
</evidence>
<keyword evidence="4 10" id="KW-1003">Cell membrane</keyword>
<dbReference type="InterPro" id="IPR035906">
    <property type="entry name" value="MetI-like_sf"/>
</dbReference>
<evidence type="ECO:0000313" key="13">
    <source>
        <dbReference type="Proteomes" id="UP000184301"/>
    </source>
</evidence>
<reference evidence="12 13" key="1">
    <citation type="submission" date="2016-11" db="EMBL/GenBank/DDBJ databases">
        <authorList>
            <person name="Jaros S."/>
            <person name="Januszkiewicz K."/>
            <person name="Wedrychowicz H."/>
        </authorList>
    </citation>
    <scope>NUCLEOTIDE SEQUENCE [LARGE SCALE GENOMIC DNA]</scope>
    <source>
        <strain evidence="12 13">DSM 15480</strain>
    </source>
</reference>
<dbReference type="InterPro" id="IPR011864">
    <property type="entry name" value="Phosphate_PstC"/>
</dbReference>
<dbReference type="PANTHER" id="PTHR30425:SF1">
    <property type="entry name" value="PHOSPHATE TRANSPORT SYSTEM PERMEASE PROTEIN PSTC"/>
    <property type="match status" value="1"/>
</dbReference>
<feature type="transmembrane region" description="Helical" evidence="9">
    <location>
        <begin position="206"/>
        <end position="227"/>
    </location>
</feature>
<feature type="transmembrane region" description="Helical" evidence="9">
    <location>
        <begin position="28"/>
        <end position="49"/>
    </location>
</feature>
<evidence type="ECO:0000256" key="9">
    <source>
        <dbReference type="RuleBase" id="RU363032"/>
    </source>
</evidence>
<dbReference type="PANTHER" id="PTHR30425">
    <property type="entry name" value="PHOSPHATE TRANSPORT SYSTEM PERMEASE PROTEIN PST"/>
    <property type="match status" value="1"/>
</dbReference>
<keyword evidence="8 9" id="KW-0472">Membrane</keyword>
<dbReference type="GO" id="GO:0006817">
    <property type="term" value="P:phosphate ion transport"/>
    <property type="evidence" value="ECO:0007669"/>
    <property type="project" value="UniProtKB-KW"/>
</dbReference>
<keyword evidence="6 9" id="KW-0812">Transmembrane</keyword>
<dbReference type="STRING" id="1121950.SAMN02745243_02276"/>
<evidence type="ECO:0000256" key="5">
    <source>
        <dbReference type="ARBA" id="ARBA00022592"/>
    </source>
</evidence>
<name>A0A1M6Q0F5_9FIRM</name>
<dbReference type="NCBIfam" id="TIGR02138">
    <property type="entry name" value="phosphate_pstC"/>
    <property type="match status" value="1"/>
</dbReference>
<feature type="transmembrane region" description="Helical" evidence="9">
    <location>
        <begin position="166"/>
        <end position="185"/>
    </location>
</feature>
<dbReference type="PROSITE" id="PS50928">
    <property type="entry name" value="ABC_TM1"/>
    <property type="match status" value="1"/>
</dbReference>
<dbReference type="PROSITE" id="PS51257">
    <property type="entry name" value="PROKAR_LIPOPROTEIN"/>
    <property type="match status" value="1"/>
</dbReference>
<dbReference type="Gene3D" id="1.10.3720.10">
    <property type="entry name" value="MetI-like"/>
    <property type="match status" value="1"/>
</dbReference>
<evidence type="ECO:0000256" key="8">
    <source>
        <dbReference type="ARBA" id="ARBA00023136"/>
    </source>
</evidence>
<keyword evidence="7 9" id="KW-1133">Transmembrane helix</keyword>
<dbReference type="EMBL" id="FQZY01000031">
    <property type="protein sequence ID" value="SHK13621.1"/>
    <property type="molecule type" value="Genomic_DNA"/>
</dbReference>
<evidence type="ECO:0000256" key="2">
    <source>
        <dbReference type="ARBA" id="ARBA00007069"/>
    </source>
</evidence>
<dbReference type="Proteomes" id="UP000184301">
    <property type="component" value="Unassembled WGS sequence"/>
</dbReference>
<feature type="domain" description="ABC transmembrane type-1" evidence="11">
    <location>
        <begin position="82"/>
        <end position="295"/>
    </location>
</feature>
<evidence type="ECO:0000259" key="11">
    <source>
        <dbReference type="PROSITE" id="PS50928"/>
    </source>
</evidence>
<dbReference type="CDD" id="cd06261">
    <property type="entry name" value="TM_PBP2"/>
    <property type="match status" value="1"/>
</dbReference>
<feature type="transmembrane region" description="Helical" evidence="9">
    <location>
        <begin position="78"/>
        <end position="105"/>
    </location>
</feature>
<dbReference type="OrthoDB" id="9785113at2"/>
<feature type="transmembrane region" description="Helical" evidence="9">
    <location>
        <begin position="125"/>
        <end position="146"/>
    </location>
</feature>